<evidence type="ECO:0000256" key="6">
    <source>
        <dbReference type="SAM" id="Phobius"/>
    </source>
</evidence>
<feature type="transmembrane region" description="Helical" evidence="6">
    <location>
        <begin position="90"/>
        <end position="115"/>
    </location>
</feature>
<dbReference type="GO" id="GO:0016020">
    <property type="term" value="C:membrane"/>
    <property type="evidence" value="ECO:0007669"/>
    <property type="project" value="UniProtKB-SubCell"/>
</dbReference>
<evidence type="ECO:0000256" key="4">
    <source>
        <dbReference type="ARBA" id="ARBA00022989"/>
    </source>
</evidence>
<accession>A0A7J0EYA8</accession>
<evidence type="ECO:0000256" key="3">
    <source>
        <dbReference type="ARBA" id="ARBA00022692"/>
    </source>
</evidence>
<evidence type="ECO:0000256" key="2">
    <source>
        <dbReference type="ARBA" id="ARBA00010199"/>
    </source>
</evidence>
<evidence type="ECO:0000256" key="1">
    <source>
        <dbReference type="ARBA" id="ARBA00004141"/>
    </source>
</evidence>
<feature type="transmembrane region" description="Helical" evidence="6">
    <location>
        <begin position="265"/>
        <end position="284"/>
    </location>
</feature>
<dbReference type="GO" id="GO:0015297">
    <property type="term" value="F:antiporter activity"/>
    <property type="evidence" value="ECO:0007669"/>
    <property type="project" value="InterPro"/>
</dbReference>
<feature type="transmembrane region" description="Helical" evidence="6">
    <location>
        <begin position="194"/>
        <end position="214"/>
    </location>
</feature>
<dbReference type="GO" id="GO:1990961">
    <property type="term" value="P:xenobiotic detoxification by transmembrane export across the plasma membrane"/>
    <property type="evidence" value="ECO:0007669"/>
    <property type="project" value="InterPro"/>
</dbReference>
<evidence type="ECO:0000313" key="8">
    <source>
        <dbReference type="Proteomes" id="UP000585474"/>
    </source>
</evidence>
<dbReference type="Proteomes" id="UP000585474">
    <property type="component" value="Unassembled WGS sequence"/>
</dbReference>
<evidence type="ECO:0000313" key="7">
    <source>
        <dbReference type="EMBL" id="GFY91422.1"/>
    </source>
</evidence>
<comment type="subcellular location">
    <subcellularLocation>
        <location evidence="1">Membrane</location>
        <topology evidence="1">Multi-pass membrane protein</topology>
    </subcellularLocation>
</comment>
<feature type="transmembrane region" description="Helical" evidence="6">
    <location>
        <begin position="127"/>
        <end position="145"/>
    </location>
</feature>
<dbReference type="PANTHER" id="PTHR11206">
    <property type="entry name" value="MULTIDRUG RESISTANCE PROTEIN"/>
    <property type="match status" value="1"/>
</dbReference>
<organism evidence="7 8">
    <name type="scientific">Actinidia rufa</name>
    <dbReference type="NCBI Taxonomy" id="165716"/>
    <lineage>
        <taxon>Eukaryota</taxon>
        <taxon>Viridiplantae</taxon>
        <taxon>Streptophyta</taxon>
        <taxon>Embryophyta</taxon>
        <taxon>Tracheophyta</taxon>
        <taxon>Spermatophyta</taxon>
        <taxon>Magnoliopsida</taxon>
        <taxon>eudicotyledons</taxon>
        <taxon>Gunneridae</taxon>
        <taxon>Pentapetalae</taxon>
        <taxon>asterids</taxon>
        <taxon>Ericales</taxon>
        <taxon>Actinidiaceae</taxon>
        <taxon>Actinidia</taxon>
    </lineage>
</organism>
<dbReference type="InterPro" id="IPR002528">
    <property type="entry name" value="MATE_fam"/>
</dbReference>
<keyword evidence="4 6" id="KW-1133">Transmembrane helix</keyword>
<name>A0A7J0EYA8_9ERIC</name>
<feature type="transmembrane region" description="Helical" evidence="6">
    <location>
        <begin position="46"/>
        <end position="70"/>
    </location>
</feature>
<dbReference type="Pfam" id="PF01554">
    <property type="entry name" value="MatE"/>
    <property type="match status" value="2"/>
</dbReference>
<dbReference type="GO" id="GO:0042910">
    <property type="term" value="F:xenobiotic transmembrane transporter activity"/>
    <property type="evidence" value="ECO:0007669"/>
    <property type="project" value="InterPro"/>
</dbReference>
<feature type="transmembrane region" description="Helical" evidence="6">
    <location>
        <begin position="388"/>
        <end position="412"/>
    </location>
</feature>
<dbReference type="CDD" id="cd13132">
    <property type="entry name" value="MATE_eukaryotic"/>
    <property type="match status" value="1"/>
</dbReference>
<comment type="caution">
    <text evidence="7">The sequence shown here is derived from an EMBL/GenBank/DDBJ whole genome shotgun (WGS) entry which is preliminary data.</text>
</comment>
<dbReference type="AlphaFoldDB" id="A0A7J0EYA8"/>
<protein>
    <submittedName>
        <fullName evidence="7">MATE efflux family protein</fullName>
    </submittedName>
</protein>
<dbReference type="EMBL" id="BJWL01000007">
    <property type="protein sequence ID" value="GFY91422.1"/>
    <property type="molecule type" value="Genomic_DNA"/>
</dbReference>
<feature type="transmembrane region" description="Helical" evidence="6">
    <location>
        <begin position="327"/>
        <end position="352"/>
    </location>
</feature>
<evidence type="ECO:0000256" key="5">
    <source>
        <dbReference type="ARBA" id="ARBA00023136"/>
    </source>
</evidence>
<keyword evidence="3 6" id="KW-0812">Transmembrane</keyword>
<reference evidence="7 8" key="1">
    <citation type="submission" date="2019-07" db="EMBL/GenBank/DDBJ databases">
        <title>De Novo Assembly of kiwifruit Actinidia rufa.</title>
        <authorList>
            <person name="Sugita-Konishi S."/>
            <person name="Sato K."/>
            <person name="Mori E."/>
            <person name="Abe Y."/>
            <person name="Kisaki G."/>
            <person name="Hamano K."/>
            <person name="Suezawa K."/>
            <person name="Otani M."/>
            <person name="Fukuda T."/>
            <person name="Manabe T."/>
            <person name="Gomi K."/>
            <person name="Tabuchi M."/>
            <person name="Akimitsu K."/>
            <person name="Kataoka I."/>
        </authorList>
    </citation>
    <scope>NUCLEOTIDE SEQUENCE [LARGE SCALE GENOMIC DNA]</scope>
    <source>
        <strain evidence="8">cv. Fuchu</strain>
    </source>
</reference>
<feature type="transmembrane region" description="Helical" evidence="6">
    <location>
        <begin position="165"/>
        <end position="182"/>
    </location>
</feature>
<keyword evidence="5 6" id="KW-0472">Membrane</keyword>
<keyword evidence="8" id="KW-1185">Reference proteome</keyword>
<dbReference type="InterPro" id="IPR045069">
    <property type="entry name" value="MATE_euk"/>
</dbReference>
<proteinExistence type="inferred from homology"/>
<comment type="similarity">
    <text evidence="2">Belongs to the multi antimicrobial extrusion (MATE) (TC 2.A.66.1) family.</text>
</comment>
<dbReference type="OrthoDB" id="2126698at2759"/>
<feature type="transmembrane region" description="Helical" evidence="6">
    <location>
        <begin position="220"/>
        <end position="244"/>
    </location>
</feature>
<gene>
    <name evidence="7" type="ORF">Acr_07g0016180</name>
</gene>
<sequence>MENDEHPLLSTMADDHNTIFGYEDDARPSTKIQGFLREFFIESKKLWYMAGAAIFTSVCQYSLGAITQIFAGNIGTSQLAAISIENNIVAGFACGILVGMGSGLETLCGIAFGANQLEMLGIYLQRSWIILNTTALMLMFVYVFATPILKLVGQTDEISEDAGTFALWMIPQLFAYAMNYPLAKFLQAQNKFMVLGVISAVVLALHAFFSWLLIAKLGWGMLGAAVVLNLSWWLIVLAQLLYILHGACGRAWTGFSWMAFQNLWGFLKLSVASGVMLALEVWYADSLTLLAGYLKNAEISVDASTICVRISNELGAIHPREAKISTVVVGITSLLTGLTLALILIITGKAYPSLFSNDTDVQELVYELTPLLGLCIVVYNLQLSLAGIYLLFLLLIASWVAIGAGWQAYVAYVNFGCYYFVWYSSGSATGF</sequence>